<dbReference type="Gene3D" id="1.20.1070.10">
    <property type="entry name" value="Rhodopsin 7-helix transmembrane proteins"/>
    <property type="match status" value="1"/>
</dbReference>
<comment type="subcellular location">
    <subcellularLocation>
        <location evidence="1">Membrane</location>
        <topology evidence="1">Multi-pass membrane protein</topology>
    </subcellularLocation>
</comment>
<dbReference type="AlphaFoldDB" id="A0AA47N5S7"/>
<keyword evidence="12" id="KW-1185">Reference proteome</keyword>
<reference evidence="11" key="1">
    <citation type="journal article" date="2023" name="Front. Mar. Sci.">
        <title>A new Merluccius polli reference genome to investigate the effects of global change in West African waters.</title>
        <authorList>
            <person name="Mateo J.L."/>
            <person name="Blanco-Fernandez C."/>
            <person name="Garcia-Vazquez E."/>
            <person name="Machado-Schiaffino G."/>
        </authorList>
    </citation>
    <scope>NUCLEOTIDE SEQUENCE</scope>
    <source>
        <strain evidence="11">C29</strain>
        <tissue evidence="11">Fin</tissue>
    </source>
</reference>
<feature type="transmembrane region" description="Helical" evidence="9">
    <location>
        <begin position="376"/>
        <end position="396"/>
    </location>
</feature>
<accession>A0AA47N5S7</accession>
<feature type="transmembrane region" description="Helical" evidence="9">
    <location>
        <begin position="339"/>
        <end position="364"/>
    </location>
</feature>
<dbReference type="PRINTS" id="PR00237">
    <property type="entry name" value="GPCRRHODOPSN"/>
</dbReference>
<dbReference type="InterPro" id="IPR000276">
    <property type="entry name" value="GPCR_Rhodpsn"/>
</dbReference>
<feature type="compositionally biased region" description="Acidic residues" evidence="8">
    <location>
        <begin position="163"/>
        <end position="174"/>
    </location>
</feature>
<dbReference type="InterPro" id="IPR017452">
    <property type="entry name" value="GPCR_Rhodpsn_7TM"/>
</dbReference>
<dbReference type="CDD" id="cd00637">
    <property type="entry name" value="7tm_classA_rhodopsin-like"/>
    <property type="match status" value="1"/>
</dbReference>
<evidence type="ECO:0000256" key="2">
    <source>
        <dbReference type="ARBA" id="ARBA00022692"/>
    </source>
</evidence>
<dbReference type="SMART" id="SM01381">
    <property type="entry name" value="7TM_GPCR_Srsx"/>
    <property type="match status" value="1"/>
</dbReference>
<evidence type="ECO:0000256" key="6">
    <source>
        <dbReference type="ARBA" id="ARBA00023170"/>
    </source>
</evidence>
<dbReference type="GO" id="GO:0005886">
    <property type="term" value="C:plasma membrane"/>
    <property type="evidence" value="ECO:0007669"/>
    <property type="project" value="TreeGrafter"/>
</dbReference>
<evidence type="ECO:0000256" key="7">
    <source>
        <dbReference type="ARBA" id="ARBA00023224"/>
    </source>
</evidence>
<keyword evidence="3 9" id="KW-1133">Transmembrane helix</keyword>
<keyword evidence="4" id="KW-0297">G-protein coupled receptor</keyword>
<dbReference type="PANTHER" id="PTHR45695">
    <property type="entry name" value="LEUCOKININ RECEPTOR-RELATED"/>
    <property type="match status" value="1"/>
</dbReference>
<evidence type="ECO:0000256" key="9">
    <source>
        <dbReference type="SAM" id="Phobius"/>
    </source>
</evidence>
<dbReference type="Proteomes" id="UP001174136">
    <property type="component" value="Unassembled WGS sequence"/>
</dbReference>
<evidence type="ECO:0000259" key="10">
    <source>
        <dbReference type="PROSITE" id="PS50262"/>
    </source>
</evidence>
<evidence type="ECO:0000313" key="11">
    <source>
        <dbReference type="EMBL" id="KAK0152395.1"/>
    </source>
</evidence>
<organism evidence="11 12">
    <name type="scientific">Merluccius polli</name>
    <name type="common">Benguela hake</name>
    <name type="synonym">Merluccius cadenati</name>
    <dbReference type="NCBI Taxonomy" id="89951"/>
    <lineage>
        <taxon>Eukaryota</taxon>
        <taxon>Metazoa</taxon>
        <taxon>Chordata</taxon>
        <taxon>Craniata</taxon>
        <taxon>Vertebrata</taxon>
        <taxon>Euteleostomi</taxon>
        <taxon>Actinopterygii</taxon>
        <taxon>Neopterygii</taxon>
        <taxon>Teleostei</taxon>
        <taxon>Neoteleostei</taxon>
        <taxon>Acanthomorphata</taxon>
        <taxon>Zeiogadaria</taxon>
        <taxon>Gadariae</taxon>
        <taxon>Gadiformes</taxon>
        <taxon>Gadoidei</taxon>
        <taxon>Merlucciidae</taxon>
        <taxon>Merluccius</taxon>
    </lineage>
</organism>
<dbReference type="Pfam" id="PF00001">
    <property type="entry name" value="7tm_1"/>
    <property type="match status" value="1"/>
</dbReference>
<feature type="transmembrane region" description="Helical" evidence="9">
    <location>
        <begin position="84"/>
        <end position="106"/>
    </location>
</feature>
<evidence type="ECO:0000256" key="1">
    <source>
        <dbReference type="ARBA" id="ARBA00004141"/>
    </source>
</evidence>
<evidence type="ECO:0000256" key="5">
    <source>
        <dbReference type="ARBA" id="ARBA00023136"/>
    </source>
</evidence>
<keyword evidence="2 9" id="KW-0812">Transmembrane</keyword>
<evidence type="ECO:0000256" key="4">
    <source>
        <dbReference type="ARBA" id="ARBA00023040"/>
    </source>
</evidence>
<evidence type="ECO:0000313" key="12">
    <source>
        <dbReference type="Proteomes" id="UP001174136"/>
    </source>
</evidence>
<evidence type="ECO:0000256" key="3">
    <source>
        <dbReference type="ARBA" id="ARBA00022989"/>
    </source>
</evidence>
<dbReference type="GO" id="GO:0004930">
    <property type="term" value="F:G protein-coupled receptor activity"/>
    <property type="evidence" value="ECO:0007669"/>
    <property type="project" value="UniProtKB-KW"/>
</dbReference>
<feature type="domain" description="G-protein coupled receptors family 1 profile" evidence="10">
    <location>
        <begin position="25"/>
        <end position="393"/>
    </location>
</feature>
<keyword evidence="6 11" id="KW-0675">Receptor</keyword>
<dbReference type="PANTHER" id="PTHR45695:SF15">
    <property type="entry name" value="OPSIN RH2"/>
    <property type="match status" value="1"/>
</dbReference>
<feature type="transmembrane region" description="Helical" evidence="9">
    <location>
        <begin position="12"/>
        <end position="34"/>
    </location>
</feature>
<sequence length="420" mass="46733">MTPDAAFLAFNRAVLSLACALGLLANLLVCWVVFRNRNLRTSNHALLVSLAASDLLKCSVDTPLLLLLSFLREVRHPWVRALRALQQLCYALCSCVQLLTLVGISVERFHAIAFPFRAERRRTRIRLWIPSIWVCGVLLAAVSLTLSRRTPWGGGAGPLVVAPEEEEEEEEEEQQQQQPRYADPFGAYVLVPVWGVSLTLIVVYYARIFKVVRQHRTRVYDHGIQLRPTARHVWRWFSFAGSEPGTAPHPAPPHPAHPGLNNLKLLPAMCWPASGSTPPQCRLITVAEAAGPSRAPGSALHGRSLRRPPAEIAGAVCLLTPLARERGKKRVEGKLAQRFGYIIIVFTLFWVPMVVTLLMNIMSWQNTSSLVVELETSAMVLTCVPAAVDPLIYTMVTRQFRSELSKILSSLSVLPRRLKG</sequence>
<protein>
    <submittedName>
        <fullName evidence="11">D(3) dopamine receptor</fullName>
    </submittedName>
</protein>
<keyword evidence="5 9" id="KW-0472">Membrane</keyword>
<evidence type="ECO:0000256" key="8">
    <source>
        <dbReference type="SAM" id="MobiDB-lite"/>
    </source>
</evidence>
<name>A0AA47N5S7_MERPO</name>
<gene>
    <name evidence="11" type="primary">DRD3_1</name>
    <name evidence="11" type="ORF">N1851_006084</name>
</gene>
<feature type="transmembrane region" description="Helical" evidence="9">
    <location>
        <begin position="185"/>
        <end position="206"/>
    </location>
</feature>
<feature type="region of interest" description="Disordered" evidence="8">
    <location>
        <begin position="158"/>
        <end position="179"/>
    </location>
</feature>
<feature type="transmembrane region" description="Helical" evidence="9">
    <location>
        <begin position="127"/>
        <end position="146"/>
    </location>
</feature>
<comment type="caution">
    <text evidence="11">The sequence shown here is derived from an EMBL/GenBank/DDBJ whole genome shotgun (WGS) entry which is preliminary data.</text>
</comment>
<dbReference type="EMBL" id="JAOPHQ010001042">
    <property type="protein sequence ID" value="KAK0152395.1"/>
    <property type="molecule type" value="Genomic_DNA"/>
</dbReference>
<dbReference type="PROSITE" id="PS50262">
    <property type="entry name" value="G_PROTEIN_RECEP_F1_2"/>
    <property type="match status" value="1"/>
</dbReference>
<proteinExistence type="predicted"/>
<keyword evidence="7" id="KW-0807">Transducer</keyword>
<dbReference type="SUPFAM" id="SSF81321">
    <property type="entry name" value="Family A G protein-coupled receptor-like"/>
    <property type="match status" value="1"/>
</dbReference>